<organism evidence="2">
    <name type="scientific">plant metagenome</name>
    <dbReference type="NCBI Taxonomy" id="1297885"/>
    <lineage>
        <taxon>unclassified sequences</taxon>
        <taxon>metagenomes</taxon>
        <taxon>organismal metagenomes</taxon>
    </lineage>
</organism>
<accession>A0A484SPM6</accession>
<proteinExistence type="predicted"/>
<evidence type="ECO:0000313" key="2">
    <source>
        <dbReference type="EMBL" id="VFR64316.1"/>
    </source>
</evidence>
<protein>
    <submittedName>
        <fullName evidence="2">Uncharacterized protein</fullName>
    </submittedName>
</protein>
<gene>
    <name evidence="1" type="ORF">ANT2_3932</name>
    <name evidence="2" type="ORF">ANT3_3935</name>
</gene>
<name>A0A484SPM6_9ZZZZ</name>
<dbReference type="EMBL" id="CAADIG010000036">
    <property type="protein sequence ID" value="VFR51735.1"/>
    <property type="molecule type" value="Genomic_DNA"/>
</dbReference>
<dbReference type="AlphaFoldDB" id="A0A484SPM6"/>
<dbReference type="EMBL" id="CAADID010000014">
    <property type="protein sequence ID" value="VFR64316.1"/>
    <property type="molecule type" value="Genomic_DNA"/>
</dbReference>
<reference evidence="2" key="1">
    <citation type="submission" date="2019-03" db="EMBL/GenBank/DDBJ databases">
        <authorList>
            <person name="Danneels B."/>
        </authorList>
    </citation>
    <scope>NUCLEOTIDE SEQUENCE</scope>
</reference>
<evidence type="ECO:0000313" key="1">
    <source>
        <dbReference type="EMBL" id="VFR51735.1"/>
    </source>
</evidence>
<sequence>MFNRYCCCHGCSYEVAFGFFHALARGQVRCAAMSPIARRNQ</sequence>